<keyword evidence="3" id="KW-1185">Reference proteome</keyword>
<feature type="region of interest" description="Disordered" evidence="1">
    <location>
        <begin position="78"/>
        <end position="108"/>
    </location>
</feature>
<dbReference type="Proteomes" id="UP001497497">
    <property type="component" value="Unassembled WGS sequence"/>
</dbReference>
<organism evidence="2 3">
    <name type="scientific">Lymnaea stagnalis</name>
    <name type="common">Great pond snail</name>
    <name type="synonym">Helix stagnalis</name>
    <dbReference type="NCBI Taxonomy" id="6523"/>
    <lineage>
        <taxon>Eukaryota</taxon>
        <taxon>Metazoa</taxon>
        <taxon>Spiralia</taxon>
        <taxon>Lophotrochozoa</taxon>
        <taxon>Mollusca</taxon>
        <taxon>Gastropoda</taxon>
        <taxon>Heterobranchia</taxon>
        <taxon>Euthyneura</taxon>
        <taxon>Panpulmonata</taxon>
        <taxon>Hygrophila</taxon>
        <taxon>Lymnaeoidea</taxon>
        <taxon>Lymnaeidae</taxon>
        <taxon>Lymnaea</taxon>
    </lineage>
</organism>
<sequence>MMVEQSRRRSLRLAKHRHEVGRRGTPLEVSPDTESSDSKLGLDACIDLSDELICRRELRQPQNSADQLTTATEYLHVYSPPTDKTTPTEYLHVHSPPTDQKRHQGEVE</sequence>
<proteinExistence type="predicted"/>
<evidence type="ECO:0000256" key="1">
    <source>
        <dbReference type="SAM" id="MobiDB-lite"/>
    </source>
</evidence>
<reference evidence="2 3" key="1">
    <citation type="submission" date="2024-04" db="EMBL/GenBank/DDBJ databases">
        <authorList>
            <consortium name="Genoscope - CEA"/>
            <person name="William W."/>
        </authorList>
    </citation>
    <scope>NUCLEOTIDE SEQUENCE [LARGE SCALE GENOMIC DNA]</scope>
</reference>
<protein>
    <submittedName>
        <fullName evidence="2">Uncharacterized protein</fullName>
    </submittedName>
</protein>
<feature type="compositionally biased region" description="Basic residues" evidence="1">
    <location>
        <begin position="8"/>
        <end position="20"/>
    </location>
</feature>
<dbReference type="EMBL" id="CAXITT010000006">
    <property type="protein sequence ID" value="CAL1526596.1"/>
    <property type="molecule type" value="Genomic_DNA"/>
</dbReference>
<evidence type="ECO:0000313" key="2">
    <source>
        <dbReference type="EMBL" id="CAL1526596.1"/>
    </source>
</evidence>
<name>A0AAV2GZT4_LYMST</name>
<accession>A0AAV2GZT4</accession>
<comment type="caution">
    <text evidence="2">The sequence shown here is derived from an EMBL/GenBank/DDBJ whole genome shotgun (WGS) entry which is preliminary data.</text>
</comment>
<dbReference type="AlphaFoldDB" id="A0AAV2GZT4"/>
<evidence type="ECO:0000313" key="3">
    <source>
        <dbReference type="Proteomes" id="UP001497497"/>
    </source>
</evidence>
<feature type="region of interest" description="Disordered" evidence="1">
    <location>
        <begin position="1"/>
        <end position="40"/>
    </location>
</feature>
<gene>
    <name evidence="2" type="ORF">GSLYS_00000773001</name>
</gene>
<feature type="compositionally biased region" description="Basic and acidic residues" evidence="1">
    <location>
        <begin position="99"/>
        <end position="108"/>
    </location>
</feature>